<sequence>MLISSREGSVCHSDQSFLAEWQLGNAKISAHSFSALFQPTYRRHHFGSTRPHSWPVHRLGYHNFLPDAFSAGSGLTGHTPKPHRQAARRKQLQ</sequence>
<feature type="region of interest" description="Disordered" evidence="1">
    <location>
        <begin position="72"/>
        <end position="93"/>
    </location>
</feature>
<evidence type="ECO:0000256" key="1">
    <source>
        <dbReference type="SAM" id="MobiDB-lite"/>
    </source>
</evidence>
<protein>
    <submittedName>
        <fullName evidence="2">PXA1</fullName>
    </submittedName>
</protein>
<proteinExistence type="predicted"/>
<evidence type="ECO:0000313" key="2">
    <source>
        <dbReference type="EMBL" id="JAD74863.1"/>
    </source>
</evidence>
<reference evidence="2" key="2">
    <citation type="journal article" date="2015" name="Data Brief">
        <title>Shoot transcriptome of the giant reed, Arundo donax.</title>
        <authorList>
            <person name="Barrero R.A."/>
            <person name="Guerrero F.D."/>
            <person name="Moolhuijzen P."/>
            <person name="Goolsby J.A."/>
            <person name="Tidwell J."/>
            <person name="Bellgard S.E."/>
            <person name="Bellgard M.I."/>
        </authorList>
    </citation>
    <scope>NUCLEOTIDE SEQUENCE</scope>
    <source>
        <tissue evidence="2">Shoot tissue taken approximately 20 cm above the soil surface</tissue>
    </source>
</reference>
<accession>A0A0A9CK77</accession>
<name>A0A0A9CK77_ARUDO</name>
<organism evidence="2">
    <name type="scientific">Arundo donax</name>
    <name type="common">Giant reed</name>
    <name type="synonym">Donax arundinaceus</name>
    <dbReference type="NCBI Taxonomy" id="35708"/>
    <lineage>
        <taxon>Eukaryota</taxon>
        <taxon>Viridiplantae</taxon>
        <taxon>Streptophyta</taxon>
        <taxon>Embryophyta</taxon>
        <taxon>Tracheophyta</taxon>
        <taxon>Spermatophyta</taxon>
        <taxon>Magnoliopsida</taxon>
        <taxon>Liliopsida</taxon>
        <taxon>Poales</taxon>
        <taxon>Poaceae</taxon>
        <taxon>PACMAD clade</taxon>
        <taxon>Arundinoideae</taxon>
        <taxon>Arundineae</taxon>
        <taxon>Arundo</taxon>
    </lineage>
</organism>
<reference evidence="2" key="1">
    <citation type="submission" date="2014-09" db="EMBL/GenBank/DDBJ databases">
        <authorList>
            <person name="Magalhaes I.L.F."/>
            <person name="Oliveira U."/>
            <person name="Santos F.R."/>
            <person name="Vidigal T.H.D.A."/>
            <person name="Brescovit A.D."/>
            <person name="Santos A.J."/>
        </authorList>
    </citation>
    <scope>NUCLEOTIDE SEQUENCE</scope>
    <source>
        <tissue evidence="2">Shoot tissue taken approximately 20 cm above the soil surface</tissue>
    </source>
</reference>
<dbReference type="AlphaFoldDB" id="A0A0A9CK77"/>
<feature type="compositionally biased region" description="Basic residues" evidence="1">
    <location>
        <begin position="80"/>
        <end position="93"/>
    </location>
</feature>
<dbReference type="EMBL" id="GBRH01223032">
    <property type="protein sequence ID" value="JAD74863.1"/>
    <property type="molecule type" value="Transcribed_RNA"/>
</dbReference>